<dbReference type="Gene3D" id="3.40.50.450">
    <property type="match status" value="1"/>
</dbReference>
<dbReference type="InterPro" id="IPR052341">
    <property type="entry name" value="LOG_family_nucleotidases"/>
</dbReference>
<dbReference type="GO" id="GO:0005829">
    <property type="term" value="C:cytosol"/>
    <property type="evidence" value="ECO:0007669"/>
    <property type="project" value="TreeGrafter"/>
</dbReference>
<dbReference type="InterPro" id="IPR041164">
    <property type="entry name" value="LDcluster4"/>
</dbReference>
<organism evidence="1 2">
    <name type="scientific">candidate division WWE3 bacterium CG22_combo_CG10-13_8_21_14_all_39_12</name>
    <dbReference type="NCBI Taxonomy" id="1975094"/>
    <lineage>
        <taxon>Bacteria</taxon>
        <taxon>Katanobacteria</taxon>
    </lineage>
</organism>
<accession>A0A2H0BHP6</accession>
<evidence type="ECO:0000313" key="1">
    <source>
        <dbReference type="EMBL" id="PIP56538.1"/>
    </source>
</evidence>
<name>A0A2H0BHP6_UNCKA</name>
<comment type="caution">
    <text evidence="1">The sequence shown here is derived from an EMBL/GenBank/DDBJ whole genome shotgun (WGS) entry which is preliminary data.</text>
</comment>
<protein>
    <recommendedName>
        <fullName evidence="3">DNA-binding protein</fullName>
    </recommendedName>
</protein>
<sequence length="195" mass="21373">MKNTPIKYVCFFGFAEAKETDADYIATFESAKLLAEAGYTIVNGGGPGIMEAATKGAHAGGGKAIGVTLYPDGTDDLVNFEGRSPGNNFDEEVKEGSYLARTLKLIDLGDIFVVMNGGTGTVSEFGMAWGLARLEYGHHEDLILYGQGWHQIMEAFATNMSIREEAFDVYHIVDTPEDVLERVKHIDGLRRNERQ</sequence>
<dbReference type="PANTHER" id="PTHR43393:SF3">
    <property type="entry name" value="LYSINE DECARBOXYLASE-LIKE PROTEIN"/>
    <property type="match status" value="1"/>
</dbReference>
<evidence type="ECO:0000313" key="2">
    <source>
        <dbReference type="Proteomes" id="UP000228495"/>
    </source>
</evidence>
<reference evidence="1 2" key="1">
    <citation type="submission" date="2017-09" db="EMBL/GenBank/DDBJ databases">
        <title>Depth-based differentiation of microbial function through sediment-hosted aquifers and enrichment of novel symbionts in the deep terrestrial subsurface.</title>
        <authorList>
            <person name="Probst A.J."/>
            <person name="Ladd B."/>
            <person name="Jarett J.K."/>
            <person name="Geller-Mcgrath D.E."/>
            <person name="Sieber C.M."/>
            <person name="Emerson J.B."/>
            <person name="Anantharaman K."/>
            <person name="Thomas B.C."/>
            <person name="Malmstrom R."/>
            <person name="Stieglmeier M."/>
            <person name="Klingl A."/>
            <person name="Woyke T."/>
            <person name="Ryan C.M."/>
            <person name="Banfield J.F."/>
        </authorList>
    </citation>
    <scope>NUCLEOTIDE SEQUENCE [LARGE SCALE GENOMIC DNA]</scope>
    <source>
        <strain evidence="1">CG22_combo_CG10-13_8_21_14_all_39_12</strain>
    </source>
</reference>
<proteinExistence type="predicted"/>
<dbReference type="AlphaFoldDB" id="A0A2H0BHP6"/>
<dbReference type="PANTHER" id="PTHR43393">
    <property type="entry name" value="CYTOKININ RIBOSIDE 5'-MONOPHOSPHATE PHOSPHORIBOHYDROLASE"/>
    <property type="match status" value="1"/>
</dbReference>
<dbReference type="EMBL" id="PCSU01000039">
    <property type="protein sequence ID" value="PIP56538.1"/>
    <property type="molecule type" value="Genomic_DNA"/>
</dbReference>
<gene>
    <name evidence="1" type="ORF">COX05_02390</name>
</gene>
<evidence type="ECO:0008006" key="3">
    <source>
        <dbReference type="Google" id="ProtNLM"/>
    </source>
</evidence>
<dbReference type="Pfam" id="PF18306">
    <property type="entry name" value="LDcluster4"/>
    <property type="match status" value="1"/>
</dbReference>
<dbReference type="Proteomes" id="UP000228495">
    <property type="component" value="Unassembled WGS sequence"/>
</dbReference>
<dbReference type="SUPFAM" id="SSF102405">
    <property type="entry name" value="MCP/YpsA-like"/>
    <property type="match status" value="1"/>
</dbReference>